<keyword evidence="2" id="KW-0547">Nucleotide-binding</keyword>
<dbReference type="CDD" id="cd14016">
    <property type="entry name" value="STKc_CK1"/>
    <property type="match status" value="1"/>
</dbReference>
<keyword evidence="3" id="KW-0067">ATP-binding</keyword>
<dbReference type="InterPro" id="IPR011009">
    <property type="entry name" value="Kinase-like_dom_sf"/>
</dbReference>
<organism evidence="5">
    <name type="scientific">viral metagenome</name>
    <dbReference type="NCBI Taxonomy" id="1070528"/>
    <lineage>
        <taxon>unclassified sequences</taxon>
        <taxon>metagenomes</taxon>
        <taxon>organismal metagenomes</taxon>
    </lineage>
</organism>
<evidence type="ECO:0000313" key="5">
    <source>
        <dbReference type="EMBL" id="QHT21711.1"/>
    </source>
</evidence>
<dbReference type="GO" id="GO:0005524">
    <property type="term" value="F:ATP binding"/>
    <property type="evidence" value="ECO:0007669"/>
    <property type="project" value="UniProtKB-KW"/>
</dbReference>
<dbReference type="SUPFAM" id="SSF56112">
    <property type="entry name" value="Protein kinase-like (PK-like)"/>
    <property type="match status" value="1"/>
</dbReference>
<dbReference type="AlphaFoldDB" id="A0A6C0DZD2"/>
<dbReference type="GO" id="GO:0004674">
    <property type="term" value="F:protein serine/threonine kinase activity"/>
    <property type="evidence" value="ECO:0007669"/>
    <property type="project" value="UniProtKB-EC"/>
</dbReference>
<evidence type="ECO:0000256" key="3">
    <source>
        <dbReference type="ARBA" id="ARBA00022840"/>
    </source>
</evidence>
<protein>
    <recommendedName>
        <fullName evidence="1">non-specific serine/threonine protein kinase</fullName>
        <ecNumber evidence="1">2.7.11.1</ecNumber>
    </recommendedName>
</protein>
<dbReference type="InterPro" id="IPR008271">
    <property type="entry name" value="Ser/Thr_kinase_AS"/>
</dbReference>
<evidence type="ECO:0000256" key="1">
    <source>
        <dbReference type="ARBA" id="ARBA00012513"/>
    </source>
</evidence>
<dbReference type="Gene3D" id="1.10.510.10">
    <property type="entry name" value="Transferase(Phosphotransferase) domain 1"/>
    <property type="match status" value="1"/>
</dbReference>
<dbReference type="EC" id="2.7.11.1" evidence="1"/>
<dbReference type="SMART" id="SM00220">
    <property type="entry name" value="S_TKc"/>
    <property type="match status" value="1"/>
</dbReference>
<reference evidence="5" key="1">
    <citation type="journal article" date="2020" name="Nature">
        <title>Giant virus diversity and host interactions through global metagenomics.</title>
        <authorList>
            <person name="Schulz F."/>
            <person name="Roux S."/>
            <person name="Paez-Espino D."/>
            <person name="Jungbluth S."/>
            <person name="Walsh D.A."/>
            <person name="Denef V.J."/>
            <person name="McMahon K.D."/>
            <person name="Konstantinidis K.T."/>
            <person name="Eloe-Fadrosh E.A."/>
            <person name="Kyrpides N.C."/>
            <person name="Woyke T."/>
        </authorList>
    </citation>
    <scope>NUCLEOTIDE SEQUENCE</scope>
    <source>
        <strain evidence="5">GVMAG-M-3300023179-103</strain>
    </source>
</reference>
<dbReference type="InterPro" id="IPR050235">
    <property type="entry name" value="CK1_Ser-Thr_kinase"/>
</dbReference>
<dbReference type="PROSITE" id="PS50011">
    <property type="entry name" value="PROTEIN_KINASE_DOM"/>
    <property type="match status" value="1"/>
</dbReference>
<dbReference type="InterPro" id="IPR017441">
    <property type="entry name" value="Protein_kinase_ATP_BS"/>
</dbReference>
<dbReference type="PROSITE" id="PS00107">
    <property type="entry name" value="PROTEIN_KINASE_ATP"/>
    <property type="match status" value="1"/>
</dbReference>
<sequence length="360" mass="41760">MKSIIKTNYNFISKLGDGSFGQVYLVTDKDNNKYACKVETKGLRKSSRLVSEHNLYKRFAYLHLKCVPTIYKYFETTENNYLVMELMGKSLSDILTDSNKFVDIGTVMKIGINIFSIIETIHKAGIIHRDIKPNNFMFGCDDNISKIYVIDFGLSKKWLNGGISHISYKSGLSLVGTARYASNNVHLGIEQSRRDDMEAIGYMLVYLAKGSLPWQGLKKKNRYSSIDEIGLKKQSVSVSSLCEDLPKCFYDYIKYTRKLEFTEKPNYDYVRKLFIDCANELNIKLKYYWEEDKEELIIDNNIDIDENINIDNIIDETDKKSNEVCNAIFDRKLKEPKKKSITNDSRRRTPKNKIFNKINK</sequence>
<proteinExistence type="predicted"/>
<evidence type="ECO:0000256" key="2">
    <source>
        <dbReference type="ARBA" id="ARBA00022741"/>
    </source>
</evidence>
<dbReference type="InterPro" id="IPR000719">
    <property type="entry name" value="Prot_kinase_dom"/>
</dbReference>
<dbReference type="PROSITE" id="PS00108">
    <property type="entry name" value="PROTEIN_KINASE_ST"/>
    <property type="match status" value="1"/>
</dbReference>
<evidence type="ECO:0000259" key="4">
    <source>
        <dbReference type="PROSITE" id="PS50011"/>
    </source>
</evidence>
<name>A0A6C0DZD2_9ZZZZ</name>
<dbReference type="Pfam" id="PF00069">
    <property type="entry name" value="Pkinase"/>
    <property type="match status" value="1"/>
</dbReference>
<accession>A0A6C0DZD2</accession>
<feature type="domain" description="Protein kinase" evidence="4">
    <location>
        <begin position="9"/>
        <end position="275"/>
    </location>
</feature>
<dbReference type="PANTHER" id="PTHR11909">
    <property type="entry name" value="CASEIN KINASE-RELATED"/>
    <property type="match status" value="1"/>
</dbReference>
<dbReference type="EMBL" id="MN739696">
    <property type="protein sequence ID" value="QHT21711.1"/>
    <property type="molecule type" value="Genomic_DNA"/>
</dbReference>